<protein>
    <submittedName>
        <fullName evidence="2">Uncharacterized protein</fullName>
    </submittedName>
</protein>
<dbReference type="EMBL" id="CP000155">
    <property type="protein sequence ID" value="ABC30540.1"/>
    <property type="molecule type" value="Genomic_DNA"/>
</dbReference>
<sequence length="37" mass="4261">MEPEKQKAREPRLKRATPSTVRPEPVEGLPRALIQNH</sequence>
<dbReference type="HOGENOM" id="CLU_3344307_0_0_6"/>
<organism evidence="2 3">
    <name type="scientific">Hahella chejuensis (strain KCTC 2396)</name>
    <dbReference type="NCBI Taxonomy" id="349521"/>
    <lineage>
        <taxon>Bacteria</taxon>
        <taxon>Pseudomonadati</taxon>
        <taxon>Pseudomonadota</taxon>
        <taxon>Gammaproteobacteria</taxon>
        <taxon>Oceanospirillales</taxon>
        <taxon>Hahellaceae</taxon>
        <taxon>Hahella</taxon>
    </lineage>
</organism>
<name>Q2SFN4_HAHCH</name>
<feature type="region of interest" description="Disordered" evidence="1">
    <location>
        <begin position="1"/>
        <end position="37"/>
    </location>
</feature>
<dbReference type="Proteomes" id="UP000000238">
    <property type="component" value="Chromosome"/>
</dbReference>
<gene>
    <name evidence="2" type="ordered locus">HCH_03809</name>
</gene>
<keyword evidence="3" id="KW-1185">Reference proteome</keyword>
<dbReference type="KEGG" id="hch:HCH_03809"/>
<accession>Q2SFN4</accession>
<evidence type="ECO:0000313" key="2">
    <source>
        <dbReference type="EMBL" id="ABC30540.1"/>
    </source>
</evidence>
<feature type="compositionally biased region" description="Basic and acidic residues" evidence="1">
    <location>
        <begin position="1"/>
        <end position="13"/>
    </location>
</feature>
<proteinExistence type="predicted"/>
<reference evidence="2 3" key="1">
    <citation type="journal article" date="2005" name="Nucleic Acids Res.">
        <title>Genomic blueprint of Hahella chejuensis, a marine microbe producing an algicidal agent.</title>
        <authorList>
            <person name="Jeong H."/>
            <person name="Yim J.H."/>
            <person name="Lee C."/>
            <person name="Choi S.-H."/>
            <person name="Park Y.K."/>
            <person name="Yoon S.H."/>
            <person name="Hur C.-G."/>
            <person name="Kang H.-Y."/>
            <person name="Kim D."/>
            <person name="Lee H.H."/>
            <person name="Park K.H."/>
            <person name="Park S.-H."/>
            <person name="Park H.-S."/>
            <person name="Lee H.K."/>
            <person name="Oh T.K."/>
            <person name="Kim J.F."/>
        </authorList>
    </citation>
    <scope>NUCLEOTIDE SEQUENCE [LARGE SCALE GENOMIC DNA]</scope>
    <source>
        <strain evidence="2 3">KCTC 2396</strain>
    </source>
</reference>
<evidence type="ECO:0000313" key="3">
    <source>
        <dbReference type="Proteomes" id="UP000000238"/>
    </source>
</evidence>
<dbReference type="AlphaFoldDB" id="Q2SFN4"/>
<evidence type="ECO:0000256" key="1">
    <source>
        <dbReference type="SAM" id="MobiDB-lite"/>
    </source>
</evidence>